<evidence type="ECO:0000313" key="2">
    <source>
        <dbReference type="Proteomes" id="UP001228049"/>
    </source>
</evidence>
<evidence type="ECO:0000313" key="1">
    <source>
        <dbReference type="EMBL" id="KAK1881300.1"/>
    </source>
</evidence>
<comment type="caution">
    <text evidence="1">The sequence shown here is derived from an EMBL/GenBank/DDBJ whole genome shotgun (WGS) entry which is preliminary data.</text>
</comment>
<dbReference type="Proteomes" id="UP001228049">
    <property type="component" value="Unassembled WGS sequence"/>
</dbReference>
<dbReference type="EMBL" id="JASDAP010000024">
    <property type="protein sequence ID" value="KAK1881300.1"/>
    <property type="molecule type" value="Genomic_DNA"/>
</dbReference>
<reference evidence="1" key="1">
    <citation type="submission" date="2023-04" db="EMBL/GenBank/DDBJ databases">
        <title>Chromosome-level genome of Chaenocephalus aceratus.</title>
        <authorList>
            <person name="Park H."/>
        </authorList>
    </citation>
    <scope>NUCLEOTIDE SEQUENCE</scope>
    <source>
        <strain evidence="1">DE</strain>
        <tissue evidence="1">Muscle</tissue>
    </source>
</reference>
<keyword evidence="1" id="KW-0547">Nucleotide-binding</keyword>
<organism evidence="1 2">
    <name type="scientific">Dissostichus eleginoides</name>
    <name type="common">Patagonian toothfish</name>
    <name type="synonym">Dissostichus amissus</name>
    <dbReference type="NCBI Taxonomy" id="100907"/>
    <lineage>
        <taxon>Eukaryota</taxon>
        <taxon>Metazoa</taxon>
        <taxon>Chordata</taxon>
        <taxon>Craniata</taxon>
        <taxon>Vertebrata</taxon>
        <taxon>Euteleostomi</taxon>
        <taxon>Actinopterygii</taxon>
        <taxon>Neopterygii</taxon>
        <taxon>Teleostei</taxon>
        <taxon>Neoteleostei</taxon>
        <taxon>Acanthomorphata</taxon>
        <taxon>Eupercaria</taxon>
        <taxon>Perciformes</taxon>
        <taxon>Notothenioidei</taxon>
        <taxon>Nototheniidae</taxon>
        <taxon>Dissostichus</taxon>
    </lineage>
</organism>
<keyword evidence="2" id="KW-1185">Reference proteome</keyword>
<accession>A0AAD9F0Q9</accession>
<dbReference type="GO" id="GO:0004386">
    <property type="term" value="F:helicase activity"/>
    <property type="evidence" value="ECO:0007669"/>
    <property type="project" value="UniProtKB-KW"/>
</dbReference>
<keyword evidence="1" id="KW-0067">ATP-binding</keyword>
<proteinExistence type="predicted"/>
<dbReference type="AlphaFoldDB" id="A0AAD9F0Q9"/>
<protein>
    <submittedName>
        <fullName evidence="1">Interferon-induced helicase C domain containing protein 1</fullName>
    </submittedName>
</protein>
<name>A0AAD9F0Q9_DISEL</name>
<keyword evidence="1" id="KW-0378">Hydrolase</keyword>
<sequence>MTSGNKSLLSAGVPTLDSTLEDLRLIPQPRLDGYHQHERLITKKVYISHHSPNVILSWTKTKGSTELQEL</sequence>
<gene>
    <name evidence="1" type="ORF">KUDE01_024466</name>
</gene>
<keyword evidence="1" id="KW-0347">Helicase</keyword>